<comment type="caution">
    <text evidence="1">The sequence shown here is derived from an EMBL/GenBank/DDBJ whole genome shotgun (WGS) entry which is preliminary data.</text>
</comment>
<dbReference type="EMBL" id="AVOT02010528">
    <property type="protein sequence ID" value="MBW0490329.1"/>
    <property type="molecule type" value="Genomic_DNA"/>
</dbReference>
<sequence length="140" mass="16340">MVEFKLALHQNHTSQIPPTIRHHYELLPLNPTMQQEYSTLYNEFLSSKSKGSVEFFRNINKLQIWFNHHIILNTMADADLQDHKGTSTRDNSSKITQTIVYVETCIISSKIAQLLKRLLKNKKSKCGRIKSVVYTQFLYL</sequence>
<reference evidence="1" key="1">
    <citation type="submission" date="2021-03" db="EMBL/GenBank/DDBJ databases">
        <title>Draft genome sequence of rust myrtle Austropuccinia psidii MF-1, a brazilian biotype.</title>
        <authorList>
            <person name="Quecine M.C."/>
            <person name="Pachon D.M.R."/>
            <person name="Bonatelli M.L."/>
            <person name="Correr F.H."/>
            <person name="Franceschini L.M."/>
            <person name="Leite T.F."/>
            <person name="Margarido G.R.A."/>
            <person name="Almeida C.A."/>
            <person name="Ferrarezi J.A."/>
            <person name="Labate C.A."/>
        </authorList>
    </citation>
    <scope>NUCLEOTIDE SEQUENCE</scope>
    <source>
        <strain evidence="1">MF-1</strain>
    </source>
</reference>
<accession>A0A9Q3H561</accession>
<keyword evidence="2" id="KW-1185">Reference proteome</keyword>
<proteinExistence type="predicted"/>
<dbReference type="Proteomes" id="UP000765509">
    <property type="component" value="Unassembled WGS sequence"/>
</dbReference>
<dbReference type="AlphaFoldDB" id="A0A9Q3H561"/>
<protein>
    <submittedName>
        <fullName evidence="1">Uncharacterized protein</fullName>
    </submittedName>
</protein>
<name>A0A9Q3H561_9BASI</name>
<gene>
    <name evidence="1" type="ORF">O181_030044</name>
</gene>
<evidence type="ECO:0000313" key="1">
    <source>
        <dbReference type="EMBL" id="MBW0490329.1"/>
    </source>
</evidence>
<evidence type="ECO:0000313" key="2">
    <source>
        <dbReference type="Proteomes" id="UP000765509"/>
    </source>
</evidence>
<dbReference type="OrthoDB" id="2505291at2759"/>
<organism evidence="1 2">
    <name type="scientific">Austropuccinia psidii MF-1</name>
    <dbReference type="NCBI Taxonomy" id="1389203"/>
    <lineage>
        <taxon>Eukaryota</taxon>
        <taxon>Fungi</taxon>
        <taxon>Dikarya</taxon>
        <taxon>Basidiomycota</taxon>
        <taxon>Pucciniomycotina</taxon>
        <taxon>Pucciniomycetes</taxon>
        <taxon>Pucciniales</taxon>
        <taxon>Sphaerophragmiaceae</taxon>
        <taxon>Austropuccinia</taxon>
    </lineage>
</organism>